<dbReference type="GO" id="GO:0005778">
    <property type="term" value="C:peroxisomal membrane"/>
    <property type="evidence" value="ECO:0007669"/>
    <property type="project" value="UniProtKB-SubCell"/>
</dbReference>
<evidence type="ECO:0000256" key="5">
    <source>
        <dbReference type="ARBA" id="ARBA00022692"/>
    </source>
</evidence>
<evidence type="ECO:0000256" key="1">
    <source>
        <dbReference type="ARBA" id="ARBA00004585"/>
    </source>
</evidence>
<name>A0A8C4QHC3_EPTBU</name>
<evidence type="ECO:0000313" key="17">
    <source>
        <dbReference type="Proteomes" id="UP000694388"/>
    </source>
</evidence>
<protein>
    <submittedName>
        <fullName evidence="16">Peroxisomal biogenesis factor 12</fullName>
    </submittedName>
</protein>
<dbReference type="GO" id="GO:0016558">
    <property type="term" value="P:protein import into peroxisome matrix"/>
    <property type="evidence" value="ECO:0007669"/>
    <property type="project" value="InterPro"/>
</dbReference>
<dbReference type="Pfam" id="PF04757">
    <property type="entry name" value="Pex2_Pex12"/>
    <property type="match status" value="1"/>
</dbReference>
<organism evidence="16 17">
    <name type="scientific">Eptatretus burgeri</name>
    <name type="common">Inshore hagfish</name>
    <dbReference type="NCBI Taxonomy" id="7764"/>
    <lineage>
        <taxon>Eukaryota</taxon>
        <taxon>Metazoa</taxon>
        <taxon>Chordata</taxon>
        <taxon>Craniata</taxon>
        <taxon>Vertebrata</taxon>
        <taxon>Cyclostomata</taxon>
        <taxon>Myxini</taxon>
        <taxon>Myxiniformes</taxon>
        <taxon>Myxinidae</taxon>
        <taxon>Eptatretinae</taxon>
        <taxon>Eptatretus</taxon>
    </lineage>
</organism>
<evidence type="ECO:0000256" key="6">
    <source>
        <dbReference type="ARBA" id="ARBA00022723"/>
    </source>
</evidence>
<dbReference type="GO" id="GO:0008270">
    <property type="term" value="F:zinc ion binding"/>
    <property type="evidence" value="ECO:0007669"/>
    <property type="project" value="UniProtKB-KW"/>
</dbReference>
<dbReference type="PANTHER" id="PTHR12888:SF0">
    <property type="entry name" value="PEROXISOME ASSEMBLY PROTEIN 12"/>
    <property type="match status" value="1"/>
</dbReference>
<dbReference type="InterPro" id="IPR006845">
    <property type="entry name" value="Pex_N"/>
</dbReference>
<reference evidence="16" key="1">
    <citation type="submission" date="2025-08" db="UniProtKB">
        <authorList>
            <consortium name="Ensembl"/>
        </authorList>
    </citation>
    <scope>IDENTIFICATION</scope>
</reference>
<evidence type="ECO:0000256" key="14">
    <source>
        <dbReference type="SAM" id="Phobius"/>
    </source>
</evidence>
<evidence type="ECO:0000256" key="12">
    <source>
        <dbReference type="ARBA" id="ARBA00023140"/>
    </source>
</evidence>
<dbReference type="PANTHER" id="PTHR12888">
    <property type="entry name" value="PEROXISOME ASSEMBLY PROTEIN 12 PEROXIN-12"/>
    <property type="match status" value="1"/>
</dbReference>
<dbReference type="Ensembl" id="ENSEBUT00000016048.1">
    <property type="protein sequence ID" value="ENSEBUP00000015472.1"/>
    <property type="gene ID" value="ENSEBUG00000009755.1"/>
</dbReference>
<evidence type="ECO:0000259" key="15">
    <source>
        <dbReference type="Pfam" id="PF04757"/>
    </source>
</evidence>
<keyword evidence="17" id="KW-1185">Reference proteome</keyword>
<feature type="domain" description="Pex N-terminal" evidence="15">
    <location>
        <begin position="47"/>
        <end position="263"/>
    </location>
</feature>
<evidence type="ECO:0000256" key="9">
    <source>
        <dbReference type="ARBA" id="ARBA00022927"/>
    </source>
</evidence>
<evidence type="ECO:0000256" key="10">
    <source>
        <dbReference type="ARBA" id="ARBA00022989"/>
    </source>
</evidence>
<dbReference type="GO" id="GO:0004842">
    <property type="term" value="F:ubiquitin-protein transferase activity"/>
    <property type="evidence" value="ECO:0007669"/>
    <property type="project" value="TreeGrafter"/>
</dbReference>
<keyword evidence="6" id="KW-0479">Metal-binding</keyword>
<feature type="transmembrane region" description="Helical" evidence="14">
    <location>
        <begin position="236"/>
        <end position="258"/>
    </location>
</feature>
<evidence type="ECO:0000256" key="3">
    <source>
        <dbReference type="ARBA" id="ARBA00008704"/>
    </source>
</evidence>
<reference evidence="16" key="2">
    <citation type="submission" date="2025-09" db="UniProtKB">
        <authorList>
            <consortium name="Ensembl"/>
        </authorList>
    </citation>
    <scope>IDENTIFICATION</scope>
</reference>
<sequence length="339" mass="38913">MQRQLRDAKRQTRHKHGTSILLHFLFFNHNISSFFALFRSHSEALVLVESNPSRWEFLWSWFDELYSLLELTLQHHYLISTGASFSENFYGLKRVPQFPRSTEGWLPLREHRVSLFLLVAGPYLRVKLTKLFQRLRDERDFGVVFPHTVRARLQQLFLSTYPLAVLAWEGIGLYFQLCYALGKVKRHSILLWFAGVYLSHRTPQDTARLPKQLQEAENFSNEAGLIGRIASILKSVFGGTTMSISSAFSILVFFLQFLEYWYAAGARESMAADPFGPWCPIPPAPTHLEVHGESTEKCPICLQPRSNPAVLSTSGNNVKMSIVTKTSIPTKYPMSVQWK</sequence>
<evidence type="ECO:0000256" key="4">
    <source>
        <dbReference type="ARBA" id="ARBA00022448"/>
    </source>
</evidence>
<evidence type="ECO:0000256" key="13">
    <source>
        <dbReference type="ARBA" id="ARBA00045862"/>
    </source>
</evidence>
<dbReference type="AlphaFoldDB" id="A0A8C4QHC3"/>
<keyword evidence="5 14" id="KW-0812">Transmembrane</keyword>
<accession>A0A8C4QHC3</accession>
<dbReference type="InterPro" id="IPR017375">
    <property type="entry name" value="PEX12"/>
</dbReference>
<comment type="subcellular location">
    <subcellularLocation>
        <location evidence="1">Peroxisome membrane</location>
        <topology evidence="1">Multi-pass membrane protein</topology>
    </subcellularLocation>
</comment>
<dbReference type="Proteomes" id="UP000694388">
    <property type="component" value="Unplaced"/>
</dbReference>
<proteinExistence type="inferred from homology"/>
<comment type="function">
    <text evidence="13">Component of a retrotranslocation channel required for peroxisome organization by mediating export of the PEX5 receptor from peroxisomes to the cytosol, thereby promoting PEX5 recycling. The retrotranslocation channel is composed of PEX2, PEX10 and PEX12; each subunit contributing transmembrane segments that coassemble into an open channel that specifically allows the passage of PEX5 through the peroxisomal membrane. PEX12 also regulates PEX5 recycling by activating the E3 ubiquitin-protein ligase activity of PEX10. When PEX5 recycling is compromised, PEX12 stimulates PEX10-mediated polyubiquitination of PEX5, leading to its subsequent degradation.</text>
</comment>
<keyword evidence="7" id="KW-0863">Zinc-finger</keyword>
<evidence type="ECO:0000313" key="16">
    <source>
        <dbReference type="Ensembl" id="ENSEBUP00000015472.1"/>
    </source>
</evidence>
<keyword evidence="8" id="KW-0862">Zinc</keyword>
<feature type="transmembrane region" description="Helical" evidence="14">
    <location>
        <begin position="20"/>
        <end position="38"/>
    </location>
</feature>
<evidence type="ECO:0000256" key="8">
    <source>
        <dbReference type="ARBA" id="ARBA00022833"/>
    </source>
</evidence>
<comment type="similarity">
    <text evidence="3">Belongs to the pex2/pex10/pex12 family.</text>
</comment>
<dbReference type="GO" id="GO:0006513">
    <property type="term" value="P:protein monoubiquitination"/>
    <property type="evidence" value="ECO:0007669"/>
    <property type="project" value="TreeGrafter"/>
</dbReference>
<evidence type="ECO:0000256" key="11">
    <source>
        <dbReference type="ARBA" id="ARBA00023136"/>
    </source>
</evidence>
<keyword evidence="12" id="KW-0576">Peroxisome</keyword>
<keyword evidence="9" id="KW-0653">Protein transport</keyword>
<evidence type="ECO:0000256" key="7">
    <source>
        <dbReference type="ARBA" id="ARBA00022771"/>
    </source>
</evidence>
<keyword evidence="10 14" id="KW-1133">Transmembrane helix</keyword>
<dbReference type="GeneTree" id="ENSGT00390000016209"/>
<keyword evidence="4" id="KW-0813">Transport</keyword>
<dbReference type="GO" id="GO:1990429">
    <property type="term" value="C:peroxisomal importomer complex"/>
    <property type="evidence" value="ECO:0007669"/>
    <property type="project" value="TreeGrafter"/>
</dbReference>
<keyword evidence="11 14" id="KW-0472">Membrane</keyword>
<evidence type="ECO:0000256" key="2">
    <source>
        <dbReference type="ARBA" id="ARBA00004906"/>
    </source>
</evidence>
<comment type="pathway">
    <text evidence="2">Protein modification; protein ubiquitination.</text>
</comment>